<dbReference type="EMBL" id="LGKP01000002">
    <property type="protein sequence ID" value="KPL92026.1"/>
    <property type="molecule type" value="Genomic_DNA"/>
</dbReference>
<keyword evidence="2" id="KW-1185">Reference proteome</keyword>
<dbReference type="Proteomes" id="UP000050277">
    <property type="component" value="Unassembled WGS sequence"/>
</dbReference>
<protein>
    <recommendedName>
        <fullName evidence="3">Phytanoyl-CoA dioxygenase</fullName>
    </recommendedName>
</protein>
<reference evidence="1 2" key="1">
    <citation type="submission" date="2015-07" db="EMBL/GenBank/DDBJ databases">
        <title>Whole genome sequence of Herpetosiphon geysericola DSM 7119.</title>
        <authorList>
            <person name="Hemp J."/>
            <person name="Ward L.M."/>
            <person name="Pace L.A."/>
            <person name="Fischer W.W."/>
        </authorList>
    </citation>
    <scope>NUCLEOTIDE SEQUENCE [LARGE SCALE GENOMIC DNA]</scope>
    <source>
        <strain evidence="1 2">DSM 7119</strain>
    </source>
</reference>
<dbReference type="AlphaFoldDB" id="A0A0N8GTG4"/>
<name>A0A0N8GTG4_9CHLR</name>
<dbReference type="RefSeq" id="WP_054532414.1">
    <property type="nucleotide sequence ID" value="NZ_LGKP01000002.1"/>
</dbReference>
<evidence type="ECO:0008006" key="3">
    <source>
        <dbReference type="Google" id="ProtNLM"/>
    </source>
</evidence>
<dbReference type="OrthoDB" id="1157001at2"/>
<organism evidence="1 2">
    <name type="scientific">Herpetosiphon geysericola</name>
    <dbReference type="NCBI Taxonomy" id="70996"/>
    <lineage>
        <taxon>Bacteria</taxon>
        <taxon>Bacillati</taxon>
        <taxon>Chloroflexota</taxon>
        <taxon>Chloroflexia</taxon>
        <taxon>Herpetosiphonales</taxon>
        <taxon>Herpetosiphonaceae</taxon>
        <taxon>Herpetosiphon</taxon>
    </lineage>
</organism>
<gene>
    <name evidence="1" type="ORF">SE18_00295</name>
</gene>
<evidence type="ECO:0000313" key="1">
    <source>
        <dbReference type="EMBL" id="KPL92026.1"/>
    </source>
</evidence>
<comment type="caution">
    <text evidence="1">The sequence shown here is derived from an EMBL/GenBank/DDBJ whole genome shotgun (WGS) entry which is preliminary data.</text>
</comment>
<proteinExistence type="predicted"/>
<dbReference type="STRING" id="70996.SE18_00295"/>
<evidence type="ECO:0000313" key="2">
    <source>
        <dbReference type="Proteomes" id="UP000050277"/>
    </source>
</evidence>
<accession>A0A0N8GTG4</accession>
<dbReference type="InterPro" id="IPR029063">
    <property type="entry name" value="SAM-dependent_MTases_sf"/>
</dbReference>
<dbReference type="Gene3D" id="3.40.50.150">
    <property type="entry name" value="Vaccinia Virus protein VP39"/>
    <property type="match status" value="1"/>
</dbReference>
<dbReference type="SUPFAM" id="SSF53335">
    <property type="entry name" value="S-adenosyl-L-methionine-dependent methyltransferases"/>
    <property type="match status" value="1"/>
</dbReference>
<sequence length="355" mass="39991">MAHSASLSAFEELAELTSQMLDRNGSYLQWQQAIERYFSICVKIVGHGEVAIETSIHRDTPSPYGRMISPRNAGRCLHDFLRTTRFLQGVYAAIQELQQRFPNQCLRVLYAGSGPFAPLALPLMTVFKPTEVQFWVLDYHQSTLDSVRQIAAHFQVEDSIQAFIQADATQFTPDESYHLVVTETMQKGLANEPQVAITAHLLRSLLPDGLLVPERITVNAILVNLAKEFDFNSDNATPQRQRIELGPIFTVDQATMSGYSVTYPEPLTFPAITVSIPPITTDMRSLALQTQIQTYGDIRLDDYESGLTYLTAIDHIQMLPHGGTLTFQYILDDQPRFLWELATRPITLDRIVIDA</sequence>